<gene>
    <name evidence="2" type="ORF">EXIGLDRAFT_717081</name>
</gene>
<evidence type="ECO:0000256" key="1">
    <source>
        <dbReference type="SAM" id="MobiDB-lite"/>
    </source>
</evidence>
<keyword evidence="3" id="KW-1185">Reference proteome</keyword>
<proteinExistence type="predicted"/>
<reference evidence="2 3" key="1">
    <citation type="journal article" date="2016" name="Mol. Biol. Evol.">
        <title>Comparative Genomics of Early-Diverging Mushroom-Forming Fungi Provides Insights into the Origins of Lignocellulose Decay Capabilities.</title>
        <authorList>
            <person name="Nagy L.G."/>
            <person name="Riley R."/>
            <person name="Tritt A."/>
            <person name="Adam C."/>
            <person name="Daum C."/>
            <person name="Floudas D."/>
            <person name="Sun H."/>
            <person name="Yadav J.S."/>
            <person name="Pangilinan J."/>
            <person name="Larsson K.H."/>
            <person name="Matsuura K."/>
            <person name="Barry K."/>
            <person name="Labutti K."/>
            <person name="Kuo R."/>
            <person name="Ohm R.A."/>
            <person name="Bhattacharya S.S."/>
            <person name="Shirouzu T."/>
            <person name="Yoshinaga Y."/>
            <person name="Martin F.M."/>
            <person name="Grigoriev I.V."/>
            <person name="Hibbett D.S."/>
        </authorList>
    </citation>
    <scope>NUCLEOTIDE SEQUENCE [LARGE SCALE GENOMIC DNA]</scope>
    <source>
        <strain evidence="2 3">HHB12029</strain>
    </source>
</reference>
<dbReference type="EMBL" id="KV425989">
    <property type="protein sequence ID" value="KZV93481.1"/>
    <property type="molecule type" value="Genomic_DNA"/>
</dbReference>
<organism evidence="2 3">
    <name type="scientific">Exidia glandulosa HHB12029</name>
    <dbReference type="NCBI Taxonomy" id="1314781"/>
    <lineage>
        <taxon>Eukaryota</taxon>
        <taxon>Fungi</taxon>
        <taxon>Dikarya</taxon>
        <taxon>Basidiomycota</taxon>
        <taxon>Agaricomycotina</taxon>
        <taxon>Agaricomycetes</taxon>
        <taxon>Auriculariales</taxon>
        <taxon>Exidiaceae</taxon>
        <taxon>Exidia</taxon>
    </lineage>
</organism>
<protein>
    <submittedName>
        <fullName evidence="2">Uncharacterized protein</fullName>
    </submittedName>
</protein>
<dbReference type="InParanoid" id="A0A165IJD3"/>
<feature type="region of interest" description="Disordered" evidence="1">
    <location>
        <begin position="1"/>
        <end position="60"/>
    </location>
</feature>
<dbReference type="Proteomes" id="UP000077266">
    <property type="component" value="Unassembled WGS sequence"/>
</dbReference>
<accession>A0A165IJD3</accession>
<name>A0A165IJD3_EXIGL</name>
<feature type="region of interest" description="Disordered" evidence="1">
    <location>
        <begin position="153"/>
        <end position="228"/>
    </location>
</feature>
<sequence length="425" mass="46866">MSASDHHHPLPGRRRAREPDSPGTGLVTAASPSRRHVSKKPKTALPEPSGAPAAADPRNREIVPRTLRDKPFFDALNARHLDNDQTWGSIIQNLTRCSQAVSDIALMVGAHAVKQGHKQDLVQLVAATQALGQWAQTALAAFGQTLPAVRVDQAATSAAPAPSQPQPQPPTHTASPPAPRATTGAPRTTPKAQPTPSKGAPTHSHNKQPSRPPRQSRRPASTRPRSSTRLIVRYDKVDFLRGRPRPHPATLVDSLNSALTGELVAAISYTQRFQLVLHSKAPFTAEQLAAHGEVIRRVLRVAFALEEDPPLTFETDEVWSKLVVHRVPLPVRNESQDKMHINKQMLLEDICVSNGFEAGLVRRMHFLCHLEEEEERFRKSTPQSPQYLSVLLSLSDAGVASRLLRNGVFWQSTHCRVSQYRSRLY</sequence>
<feature type="compositionally biased region" description="Low complexity" evidence="1">
    <location>
        <begin position="171"/>
        <end position="190"/>
    </location>
</feature>
<evidence type="ECO:0000313" key="2">
    <source>
        <dbReference type="EMBL" id="KZV93481.1"/>
    </source>
</evidence>
<feature type="compositionally biased region" description="Basic residues" evidence="1">
    <location>
        <begin position="33"/>
        <end position="42"/>
    </location>
</feature>
<evidence type="ECO:0000313" key="3">
    <source>
        <dbReference type="Proteomes" id="UP000077266"/>
    </source>
</evidence>
<feature type="compositionally biased region" description="Low complexity" evidence="1">
    <location>
        <begin position="218"/>
        <end position="228"/>
    </location>
</feature>
<dbReference type="AlphaFoldDB" id="A0A165IJD3"/>